<dbReference type="GO" id="GO:0005783">
    <property type="term" value="C:endoplasmic reticulum"/>
    <property type="evidence" value="ECO:0007669"/>
    <property type="project" value="TreeGrafter"/>
</dbReference>
<evidence type="ECO:0000256" key="1">
    <source>
        <dbReference type="ARBA" id="ARBA00006432"/>
    </source>
</evidence>
<dbReference type="GO" id="GO:0005524">
    <property type="term" value="F:ATP binding"/>
    <property type="evidence" value="ECO:0007669"/>
    <property type="project" value="UniProtKB-KW"/>
</dbReference>
<keyword evidence="4" id="KW-0067">ATP-binding</keyword>
<evidence type="ECO:0000256" key="4">
    <source>
        <dbReference type="ARBA" id="ARBA00022840"/>
    </source>
</evidence>
<evidence type="ECO:0000256" key="5">
    <source>
        <dbReference type="ARBA" id="ARBA00036813"/>
    </source>
</evidence>
<dbReference type="InterPro" id="IPR020845">
    <property type="entry name" value="AMP-binding_CS"/>
</dbReference>
<proteinExistence type="inferred from homology"/>
<dbReference type="PROSITE" id="PS00455">
    <property type="entry name" value="AMP_BINDING"/>
    <property type="match status" value="1"/>
</dbReference>
<keyword evidence="8" id="KW-1185">Reference proteome</keyword>
<dbReference type="GO" id="GO:0005811">
    <property type="term" value="C:lipid droplet"/>
    <property type="evidence" value="ECO:0007669"/>
    <property type="project" value="TreeGrafter"/>
</dbReference>
<reference evidence="7 8" key="1">
    <citation type="journal article" date="2019" name="Sci. Rep.">
        <title>Comparative genomics of chytrid fungi reveal insights into the obligate biotrophic and pathogenic lifestyle of Synchytrium endobioticum.</title>
        <authorList>
            <person name="van de Vossenberg B.T.L.H."/>
            <person name="Warris S."/>
            <person name="Nguyen H.D.T."/>
            <person name="van Gent-Pelzer M.P.E."/>
            <person name="Joly D.L."/>
            <person name="van de Geest H.C."/>
            <person name="Bonants P.J.M."/>
            <person name="Smith D.S."/>
            <person name="Levesque C.A."/>
            <person name="van der Lee T.A.J."/>
        </authorList>
    </citation>
    <scope>NUCLEOTIDE SEQUENCE [LARGE SCALE GENOMIC DNA]</scope>
    <source>
        <strain evidence="7 8">CBS 809.83</strain>
    </source>
</reference>
<dbReference type="GO" id="GO:0005886">
    <property type="term" value="C:plasma membrane"/>
    <property type="evidence" value="ECO:0007669"/>
    <property type="project" value="TreeGrafter"/>
</dbReference>
<dbReference type="Gene3D" id="3.40.50.12780">
    <property type="entry name" value="N-terminal domain of ligase-like"/>
    <property type="match status" value="1"/>
</dbReference>
<dbReference type="AlphaFoldDB" id="A0A507E597"/>
<dbReference type="PANTHER" id="PTHR43272:SF83">
    <property type="entry name" value="ACYL-COA SYNTHETASE LONG-CHAIN, ISOFORM J"/>
    <property type="match status" value="1"/>
</dbReference>
<organism evidence="7 8">
    <name type="scientific">Powellomyces hirtus</name>
    <dbReference type="NCBI Taxonomy" id="109895"/>
    <lineage>
        <taxon>Eukaryota</taxon>
        <taxon>Fungi</taxon>
        <taxon>Fungi incertae sedis</taxon>
        <taxon>Chytridiomycota</taxon>
        <taxon>Chytridiomycota incertae sedis</taxon>
        <taxon>Chytridiomycetes</taxon>
        <taxon>Spizellomycetales</taxon>
        <taxon>Powellomycetaceae</taxon>
        <taxon>Powellomyces</taxon>
    </lineage>
</organism>
<evidence type="ECO:0000259" key="6">
    <source>
        <dbReference type="Pfam" id="PF00501"/>
    </source>
</evidence>
<dbReference type="Pfam" id="PF00501">
    <property type="entry name" value="AMP-binding"/>
    <property type="match status" value="1"/>
</dbReference>
<dbReference type="InterPro" id="IPR042099">
    <property type="entry name" value="ANL_N_sf"/>
</dbReference>
<dbReference type="SUPFAM" id="SSF56801">
    <property type="entry name" value="Acetyl-CoA synthetase-like"/>
    <property type="match status" value="1"/>
</dbReference>
<protein>
    <recommendedName>
        <fullName evidence="6">AMP-dependent synthetase/ligase domain-containing protein</fullName>
    </recommendedName>
</protein>
<name>A0A507E597_9FUNG</name>
<feature type="domain" description="AMP-dependent synthetase/ligase" evidence="6">
    <location>
        <begin position="117"/>
        <end position="525"/>
    </location>
</feature>
<dbReference type="PANTHER" id="PTHR43272">
    <property type="entry name" value="LONG-CHAIN-FATTY-ACID--COA LIGASE"/>
    <property type="match status" value="1"/>
</dbReference>
<comment type="caution">
    <text evidence="7">The sequence shown here is derived from an EMBL/GenBank/DDBJ whole genome shotgun (WGS) entry which is preliminary data.</text>
</comment>
<dbReference type="STRING" id="109895.A0A507E597"/>
<dbReference type="GO" id="GO:0035336">
    <property type="term" value="P:long-chain fatty-acyl-CoA metabolic process"/>
    <property type="evidence" value="ECO:0007669"/>
    <property type="project" value="TreeGrafter"/>
</dbReference>
<sequence length="704" mass="77596">MLATVVAWFVISFLLPLYLFASRLGKPRAVEVGHPTSHRSPARRNIKAHRALHERPHPNIHTLFDILAHTCRTNGSKRAMGARKVVRQHTEEKTITKTVAGQPVTEIKKWNFYELSGFSWMTYSDVKEATTRIGAGLRHIGLAPGSKLTLFASTSRDWQLVAHAAWSQSITITTAYDTLGEDGLSFSLNEGEITTMFTNAELLKMLLKIGSKVPTLQKIIYNGTADEKLVAQIKETFPSYELYSIEQIQEFGEQHPVAPVPPKADDVALIMYTSGSTGNPKGVLLTHANIVAAVAGAKNLTDPIIRVEDEVYLAYLPLAHVLEIVVEQLCICEGVSIGYGSVRTLTDASVRNCKGDIRELRPTLMTGVPAVWESIRKGVQLKLKSASPTKKKIFALACALKWELLKLGLPTGFLDNTVFKPIKDQTGGRLRNALSGGAPMPKETQKFMSTCVCTVVQGYGMTETCAATSIQLPTDPWMLGRVGPPTSCVEVMLAAVEDTNYHPANRPRPQGEVWLRGPSIMKGYYKNPKATAETLTHDGWLMTGDIGEFHPDGTLAIIDRKKNLVKLSNGEYVALEKLESQYKMSSYVHNICVYADPEQSFVVSMVNPIEKEILSLAKEKGIAGEDIETLCAEPEIVRTVLADLRAVAKRADFKPAEIIGNMVLIGELWTPENGMLTAAQKLKRKEIVEANKAKIDKMYKDGKQ</sequence>
<gene>
    <name evidence="7" type="ORF">PhCBS80983_g02566</name>
</gene>
<evidence type="ECO:0000256" key="2">
    <source>
        <dbReference type="ARBA" id="ARBA00022598"/>
    </source>
</evidence>
<dbReference type="GO" id="GO:0004467">
    <property type="term" value="F:long-chain fatty acid-CoA ligase activity"/>
    <property type="evidence" value="ECO:0007669"/>
    <property type="project" value="UniProtKB-EC"/>
</dbReference>
<evidence type="ECO:0000256" key="3">
    <source>
        <dbReference type="ARBA" id="ARBA00022741"/>
    </source>
</evidence>
<dbReference type="EMBL" id="QEAQ01000027">
    <property type="protein sequence ID" value="TPX59243.1"/>
    <property type="molecule type" value="Genomic_DNA"/>
</dbReference>
<dbReference type="Proteomes" id="UP000318582">
    <property type="component" value="Unassembled WGS sequence"/>
</dbReference>
<evidence type="ECO:0000313" key="7">
    <source>
        <dbReference type="EMBL" id="TPX59243.1"/>
    </source>
</evidence>
<dbReference type="InterPro" id="IPR000873">
    <property type="entry name" value="AMP-dep_synth/lig_dom"/>
</dbReference>
<comment type="similarity">
    <text evidence="1">Belongs to the ATP-dependent AMP-binding enzyme family.</text>
</comment>
<accession>A0A507E597</accession>
<evidence type="ECO:0000313" key="8">
    <source>
        <dbReference type="Proteomes" id="UP000318582"/>
    </source>
</evidence>
<keyword evidence="2" id="KW-0436">Ligase</keyword>
<comment type="catalytic activity">
    <reaction evidence="5">
        <text>a long-chain fatty acid + ATP + CoA = a long-chain fatty acyl-CoA + AMP + diphosphate</text>
        <dbReference type="Rhea" id="RHEA:15421"/>
        <dbReference type="ChEBI" id="CHEBI:30616"/>
        <dbReference type="ChEBI" id="CHEBI:33019"/>
        <dbReference type="ChEBI" id="CHEBI:57287"/>
        <dbReference type="ChEBI" id="CHEBI:57560"/>
        <dbReference type="ChEBI" id="CHEBI:83139"/>
        <dbReference type="ChEBI" id="CHEBI:456215"/>
        <dbReference type="EC" id="6.2.1.3"/>
    </reaction>
</comment>
<keyword evidence="3" id="KW-0547">Nucleotide-binding</keyword>